<accession>A0ABW7EPI7</accession>
<organism evidence="3 4">
    <name type="scientific">Pelomonas dachongensis</name>
    <dbReference type="NCBI Taxonomy" id="3299029"/>
    <lineage>
        <taxon>Bacteria</taxon>
        <taxon>Pseudomonadati</taxon>
        <taxon>Pseudomonadota</taxon>
        <taxon>Betaproteobacteria</taxon>
        <taxon>Burkholderiales</taxon>
        <taxon>Sphaerotilaceae</taxon>
        <taxon>Roseateles</taxon>
    </lineage>
</organism>
<dbReference type="EMBL" id="JBIGHY010000005">
    <property type="protein sequence ID" value="MFG6415406.1"/>
    <property type="molecule type" value="Genomic_DNA"/>
</dbReference>
<dbReference type="Proteomes" id="UP001606300">
    <property type="component" value="Unassembled WGS sequence"/>
</dbReference>
<evidence type="ECO:0000256" key="1">
    <source>
        <dbReference type="SAM" id="Phobius"/>
    </source>
</evidence>
<dbReference type="Pfam" id="PF22570">
    <property type="entry name" value="LiaF-TM"/>
    <property type="match status" value="1"/>
</dbReference>
<keyword evidence="1" id="KW-0472">Membrane</keyword>
<protein>
    <submittedName>
        <fullName evidence="3">LiaI-LiaF-like domain-containing protein</fullName>
    </submittedName>
</protein>
<evidence type="ECO:0000259" key="2">
    <source>
        <dbReference type="Pfam" id="PF22570"/>
    </source>
</evidence>
<proteinExistence type="predicted"/>
<keyword evidence="1" id="KW-1133">Transmembrane helix</keyword>
<evidence type="ECO:0000313" key="3">
    <source>
        <dbReference type="EMBL" id="MFG6415406.1"/>
    </source>
</evidence>
<feature type="transmembrane region" description="Helical" evidence="1">
    <location>
        <begin position="49"/>
        <end position="69"/>
    </location>
</feature>
<dbReference type="InterPro" id="IPR054331">
    <property type="entry name" value="LiaF_TM"/>
</dbReference>
<gene>
    <name evidence="3" type="ORF">ACG02S_16025</name>
</gene>
<keyword evidence="1" id="KW-0812">Transmembrane</keyword>
<dbReference type="RefSeq" id="WP_394471469.1">
    <property type="nucleotide sequence ID" value="NZ_JBIGHY010000005.1"/>
</dbReference>
<evidence type="ECO:0000313" key="4">
    <source>
        <dbReference type="Proteomes" id="UP001606300"/>
    </source>
</evidence>
<sequence length="118" mass="12868">MPSPHTRFHNTDATSAPDAPPARHVFMGLSIAAVGTLALLDNLRLFDIALLRTFWPLGLVMLGLARLVLRGRQRMAGAALVLVGAMLTASNLGSDLFALRHWWPVFIIGAGLSMLRRR</sequence>
<name>A0ABW7EPI7_9BURK</name>
<reference evidence="3 4" key="1">
    <citation type="submission" date="2024-09" db="EMBL/GenBank/DDBJ databases">
        <title>Novel species of the genus Pelomonas and Roseateles isolated from streams.</title>
        <authorList>
            <person name="Lu H."/>
        </authorList>
    </citation>
    <scope>NUCLEOTIDE SEQUENCE [LARGE SCALE GENOMIC DNA]</scope>
    <source>
        <strain evidence="3 4">DC23W</strain>
    </source>
</reference>
<keyword evidence="4" id="KW-1185">Reference proteome</keyword>
<comment type="caution">
    <text evidence="3">The sequence shown here is derived from an EMBL/GenBank/DDBJ whole genome shotgun (WGS) entry which is preliminary data.</text>
</comment>
<feature type="transmembrane region" description="Helical" evidence="1">
    <location>
        <begin position="76"/>
        <end position="93"/>
    </location>
</feature>
<feature type="domain" description="LiaF transmembrane" evidence="2">
    <location>
        <begin position="26"/>
        <end position="118"/>
    </location>
</feature>